<organism evidence="13 14">
    <name type="scientific">Aliidiomarina halalkaliphila</name>
    <dbReference type="NCBI Taxonomy" id="2593535"/>
    <lineage>
        <taxon>Bacteria</taxon>
        <taxon>Pseudomonadati</taxon>
        <taxon>Pseudomonadota</taxon>
        <taxon>Gammaproteobacteria</taxon>
        <taxon>Alteromonadales</taxon>
        <taxon>Idiomarinaceae</taxon>
        <taxon>Aliidiomarina</taxon>
    </lineage>
</organism>
<keyword evidence="14" id="KW-1185">Reference proteome</keyword>
<dbReference type="PRINTS" id="PR00045">
    <property type="entry name" value="SIGMA54FCT"/>
</dbReference>
<evidence type="ECO:0000256" key="9">
    <source>
        <dbReference type="ARBA" id="ARBA00023163"/>
    </source>
</evidence>
<dbReference type="AlphaFoldDB" id="A0A552X5Z3"/>
<dbReference type="Pfam" id="PF00309">
    <property type="entry name" value="Sigma54_AID"/>
    <property type="match status" value="1"/>
</dbReference>
<evidence type="ECO:0000256" key="4">
    <source>
        <dbReference type="ARBA" id="ARBA00022679"/>
    </source>
</evidence>
<dbReference type="Gene3D" id="1.10.10.1330">
    <property type="entry name" value="RNA polymerase sigma-54 factor, core-binding domain"/>
    <property type="match status" value="1"/>
</dbReference>
<dbReference type="EMBL" id="VJWL01000001">
    <property type="protein sequence ID" value="TRW50444.1"/>
    <property type="molecule type" value="Genomic_DNA"/>
</dbReference>
<evidence type="ECO:0000256" key="8">
    <source>
        <dbReference type="ARBA" id="ARBA00023125"/>
    </source>
</evidence>
<evidence type="ECO:0000256" key="6">
    <source>
        <dbReference type="ARBA" id="ARBA00023015"/>
    </source>
</evidence>
<dbReference type="PIRSF" id="PIRSF000774">
    <property type="entry name" value="RpoN"/>
    <property type="match status" value="1"/>
</dbReference>
<dbReference type="GO" id="GO:0016779">
    <property type="term" value="F:nucleotidyltransferase activity"/>
    <property type="evidence" value="ECO:0007669"/>
    <property type="project" value="UniProtKB-KW"/>
</dbReference>
<keyword evidence="4 10" id="KW-0808">Transferase</keyword>
<dbReference type="InterPro" id="IPR007634">
    <property type="entry name" value="RNA_pol_sigma_54_DNA-bd"/>
</dbReference>
<dbReference type="Pfam" id="PF04963">
    <property type="entry name" value="Sigma54_CBD"/>
    <property type="match status" value="1"/>
</dbReference>
<dbReference type="NCBIfam" id="NF009118">
    <property type="entry name" value="PRK12469.1"/>
    <property type="match status" value="1"/>
</dbReference>
<dbReference type="NCBIfam" id="TIGR02395">
    <property type="entry name" value="rpoN_sigma"/>
    <property type="match status" value="1"/>
</dbReference>
<dbReference type="PROSITE" id="PS50044">
    <property type="entry name" value="SIGMA54_3"/>
    <property type="match status" value="1"/>
</dbReference>
<dbReference type="PANTHER" id="PTHR32248:SF4">
    <property type="entry name" value="RNA POLYMERASE SIGMA-54 FACTOR"/>
    <property type="match status" value="1"/>
</dbReference>
<dbReference type="InterPro" id="IPR038709">
    <property type="entry name" value="RpoN_core-bd_sf"/>
</dbReference>
<dbReference type="PANTHER" id="PTHR32248">
    <property type="entry name" value="RNA POLYMERASE SIGMA-54 FACTOR"/>
    <property type="match status" value="1"/>
</dbReference>
<proteinExistence type="inferred from homology"/>
<dbReference type="GO" id="GO:0006352">
    <property type="term" value="P:DNA-templated transcription initiation"/>
    <property type="evidence" value="ECO:0007669"/>
    <property type="project" value="InterPro"/>
</dbReference>
<evidence type="ECO:0000256" key="1">
    <source>
        <dbReference type="ARBA" id="ARBA00008798"/>
    </source>
</evidence>
<keyword evidence="9 10" id="KW-0804">Transcription</keyword>
<evidence type="ECO:0000256" key="2">
    <source>
        <dbReference type="ARBA" id="ARBA00019942"/>
    </source>
</evidence>
<sequence length="446" mass="50620">MRPGLQLKMGQNLSMTPQLQQAIRLLQLSTIELQSEIQEALETNPLLEEPDDVVNDYEWDSPYSAGTSAGEASEDDYIYQGETTESLQDYLLWQMRLSHFSPLDEFIAELIIDAIDESGYLTQDIDEIFQAVLVEEPDAELDEVEVVLKRIQHFDPMGVGARSVQECLLIQLEQRAIDSPYLDAARRVVSQHLELLAKRDYRTLARKSRLKEDTLKEVLKLLQDLEPRPGEGFGGAQNDYVIPDVLVRKHQGRWRVELNQDALPKLRINQMYADIANNGCSRQDSQYIRQHLQDARWLIKSVESRNETLLKVANCIVHRQQAFFEQGPEAMKPMILSDVAESIEMHESTISRVTTQKFMHTPQGVFELKYFFSSHVGTDDGGECSSTAIRAFIKKLVAAENSAKPLSDSKLAQLLAEQGIQVARRTVAKYRESLGIPSSSQRKTLL</sequence>
<dbReference type="GO" id="GO:0001216">
    <property type="term" value="F:DNA-binding transcription activator activity"/>
    <property type="evidence" value="ECO:0007669"/>
    <property type="project" value="InterPro"/>
</dbReference>
<comment type="function">
    <text evidence="10">Sigma factors are initiation factors that promote the attachment of RNA polymerase to specific initiation sites and are then released.</text>
</comment>
<feature type="domain" description="RNA polymerase sigma factor 54 core-binding" evidence="12">
    <location>
        <begin position="83"/>
        <end position="272"/>
    </location>
</feature>
<evidence type="ECO:0000313" key="14">
    <source>
        <dbReference type="Proteomes" id="UP000320359"/>
    </source>
</evidence>
<dbReference type="Pfam" id="PF04552">
    <property type="entry name" value="Sigma54_DBD"/>
    <property type="match status" value="1"/>
</dbReference>
<feature type="domain" description="RNA polymerase sigma factor 54 DNA-binding" evidence="11">
    <location>
        <begin position="286"/>
        <end position="443"/>
    </location>
</feature>
<keyword evidence="6 10" id="KW-0805">Transcription regulation</keyword>
<keyword evidence="3 10" id="KW-0240">DNA-directed RNA polymerase</keyword>
<name>A0A552X5Z3_9GAMM</name>
<dbReference type="PROSITE" id="PS00717">
    <property type="entry name" value="SIGMA54_1"/>
    <property type="match status" value="1"/>
</dbReference>
<dbReference type="GO" id="GO:0000428">
    <property type="term" value="C:DNA-directed RNA polymerase complex"/>
    <property type="evidence" value="ECO:0007669"/>
    <property type="project" value="UniProtKB-KW"/>
</dbReference>
<dbReference type="InterPro" id="IPR007046">
    <property type="entry name" value="RNA_pol_sigma_54_core-bd"/>
</dbReference>
<reference evidence="13 14" key="1">
    <citation type="submission" date="2019-07" db="EMBL/GenBank/DDBJ databases">
        <authorList>
            <person name="Yang M."/>
            <person name="Zhao D."/>
            <person name="Xiang H."/>
        </authorList>
    </citation>
    <scope>NUCLEOTIDE SEQUENCE [LARGE SCALE GENOMIC DNA]</scope>
    <source>
        <strain evidence="13 14">IM1326</strain>
    </source>
</reference>
<accession>A0A552X5Z3</accession>
<keyword evidence="8 10" id="KW-0238">DNA-binding</keyword>
<dbReference type="Proteomes" id="UP000320359">
    <property type="component" value="Unassembled WGS sequence"/>
</dbReference>
<evidence type="ECO:0000256" key="7">
    <source>
        <dbReference type="ARBA" id="ARBA00023082"/>
    </source>
</evidence>
<gene>
    <name evidence="13" type="ORF">FM042_06360</name>
</gene>
<protein>
    <recommendedName>
        <fullName evidence="2 10">RNA polymerase sigma-54 factor</fullName>
    </recommendedName>
</protein>
<keyword evidence="5 10" id="KW-0548">Nucleotidyltransferase</keyword>
<evidence type="ECO:0000313" key="13">
    <source>
        <dbReference type="EMBL" id="TRW50444.1"/>
    </source>
</evidence>
<dbReference type="OrthoDB" id="9814402at2"/>
<evidence type="ECO:0000256" key="10">
    <source>
        <dbReference type="PIRNR" id="PIRNR000774"/>
    </source>
</evidence>
<comment type="similarity">
    <text evidence="1 10">Belongs to the sigma-54 factor family.</text>
</comment>
<dbReference type="Gene3D" id="1.10.10.60">
    <property type="entry name" value="Homeodomain-like"/>
    <property type="match status" value="1"/>
</dbReference>
<evidence type="ECO:0000256" key="3">
    <source>
        <dbReference type="ARBA" id="ARBA00022478"/>
    </source>
</evidence>
<dbReference type="GO" id="GO:0016987">
    <property type="term" value="F:sigma factor activity"/>
    <property type="evidence" value="ECO:0007669"/>
    <property type="project" value="UniProtKB-KW"/>
</dbReference>
<dbReference type="GO" id="GO:0003677">
    <property type="term" value="F:DNA binding"/>
    <property type="evidence" value="ECO:0007669"/>
    <property type="project" value="UniProtKB-KW"/>
</dbReference>
<evidence type="ECO:0000256" key="5">
    <source>
        <dbReference type="ARBA" id="ARBA00022695"/>
    </source>
</evidence>
<dbReference type="InterPro" id="IPR000394">
    <property type="entry name" value="RNA_pol_sigma_54"/>
</dbReference>
<dbReference type="RefSeq" id="WP_143235450.1">
    <property type="nucleotide sequence ID" value="NZ_VJWL01000001.1"/>
</dbReference>
<evidence type="ECO:0000259" key="12">
    <source>
        <dbReference type="Pfam" id="PF04963"/>
    </source>
</evidence>
<dbReference type="NCBIfam" id="NF004595">
    <property type="entry name" value="PRK05932.1-2"/>
    <property type="match status" value="1"/>
</dbReference>
<keyword evidence="7 10" id="KW-0731">Sigma factor</keyword>
<evidence type="ECO:0000259" key="11">
    <source>
        <dbReference type="Pfam" id="PF04552"/>
    </source>
</evidence>
<dbReference type="FunFam" id="1.10.10.60:FF:000045">
    <property type="entry name" value="RNA polymerase sigma-54 factor"/>
    <property type="match status" value="1"/>
</dbReference>
<comment type="caution">
    <text evidence="13">The sequence shown here is derived from an EMBL/GenBank/DDBJ whole genome shotgun (WGS) entry which is preliminary data.</text>
</comment>
<dbReference type="PROSITE" id="PS00718">
    <property type="entry name" value="SIGMA54_2"/>
    <property type="match status" value="1"/>
</dbReference>